<comment type="similarity">
    <text evidence="2">Belongs to the bacterial solute-binding protein 1 family.</text>
</comment>
<organism evidence="4 5">
    <name type="scientific">Phyllobacterium sophorae</name>
    <dbReference type="NCBI Taxonomy" id="1520277"/>
    <lineage>
        <taxon>Bacteria</taxon>
        <taxon>Pseudomonadati</taxon>
        <taxon>Pseudomonadota</taxon>
        <taxon>Alphaproteobacteria</taxon>
        <taxon>Hyphomicrobiales</taxon>
        <taxon>Phyllobacteriaceae</taxon>
        <taxon>Phyllobacterium</taxon>
    </lineage>
</organism>
<dbReference type="SUPFAM" id="SSF53850">
    <property type="entry name" value="Periplasmic binding protein-like II"/>
    <property type="match status" value="1"/>
</dbReference>
<keyword evidence="3" id="KW-0574">Periplasm</keyword>
<keyword evidence="5" id="KW-1185">Reference proteome</keyword>
<dbReference type="OrthoDB" id="2509690at2"/>
<evidence type="ECO:0000256" key="1">
    <source>
        <dbReference type="ARBA" id="ARBA00004418"/>
    </source>
</evidence>
<evidence type="ECO:0000313" key="5">
    <source>
        <dbReference type="Proteomes" id="UP000241764"/>
    </source>
</evidence>
<comment type="subcellular location">
    <subcellularLocation>
        <location evidence="1">Periplasm</location>
    </subcellularLocation>
</comment>
<protein>
    <recommendedName>
        <fullName evidence="6">ABC transporter substrate-binding protein</fullName>
    </recommendedName>
</protein>
<dbReference type="RefSeq" id="WP_106666783.1">
    <property type="nucleotide sequence ID" value="NZ_PGGM01000015.1"/>
</dbReference>
<dbReference type="Proteomes" id="UP000241764">
    <property type="component" value="Unassembled WGS sequence"/>
</dbReference>
<dbReference type="AlphaFoldDB" id="A0A2P7B314"/>
<gene>
    <name evidence="4" type="ORF">CU103_25250</name>
</gene>
<dbReference type="Gene3D" id="3.40.190.10">
    <property type="entry name" value="Periplasmic binding protein-like II"/>
    <property type="match status" value="2"/>
</dbReference>
<evidence type="ECO:0008006" key="6">
    <source>
        <dbReference type="Google" id="ProtNLM"/>
    </source>
</evidence>
<dbReference type="EMBL" id="PGGM01000015">
    <property type="protein sequence ID" value="PSH60874.1"/>
    <property type="molecule type" value="Genomic_DNA"/>
</dbReference>
<name>A0A2P7B314_9HYPH</name>
<evidence type="ECO:0000313" key="4">
    <source>
        <dbReference type="EMBL" id="PSH60874.1"/>
    </source>
</evidence>
<evidence type="ECO:0000256" key="2">
    <source>
        <dbReference type="ARBA" id="ARBA00008520"/>
    </source>
</evidence>
<dbReference type="GO" id="GO:0042597">
    <property type="term" value="C:periplasmic space"/>
    <property type="evidence" value="ECO:0007669"/>
    <property type="project" value="UniProtKB-SubCell"/>
</dbReference>
<accession>A0A2P7B314</accession>
<dbReference type="Pfam" id="PF13416">
    <property type="entry name" value="SBP_bac_8"/>
    <property type="match status" value="1"/>
</dbReference>
<dbReference type="PANTHER" id="PTHR43649">
    <property type="entry name" value="ARABINOSE-BINDING PROTEIN-RELATED"/>
    <property type="match status" value="1"/>
</dbReference>
<dbReference type="PANTHER" id="PTHR43649:SF30">
    <property type="entry name" value="ABC TRANSPORTER SUBSTRATE-BINDING PROTEIN"/>
    <property type="match status" value="1"/>
</dbReference>
<comment type="caution">
    <text evidence="4">The sequence shown here is derived from an EMBL/GenBank/DDBJ whole genome shotgun (WGS) entry which is preliminary data.</text>
</comment>
<dbReference type="InterPro" id="IPR050490">
    <property type="entry name" value="Bact_solute-bd_prot1"/>
</dbReference>
<sequence>MRTWSYLVAVTLVPFGFGVAHAETVLNISYALPSTYKATQEDITRRFEASHPGIKIALRTPLTTYDEVVSDLLRSNVTGGGPDVAFVGANHVDLVAERGLAVPLDSLVKDDKELGALGYYPEILSLGRKADKLYGVPFAVSLPVLHVNVDLVERAGGSLENFPTTWEGINQLGQKIAKLDGKPIGFTFQYDAWGNWTLNGLIASAGGRMDEKNGCGTGFDKPEGRWAFETLQMFHDKGMPAMSWQQVPQAFASGTIGISAASGSSIVKIGAQANGKFRYKTLPFPMKSPNGTLPAGGSVVIATTKDPEKQKAAWEYIKFATSPEAQTIMVKNSGYLPVSRTAVEKSEFLGDYFKNHPNQTTQLSQMNALSRWYMWPGENGIKIFAVVQNHIDNIIGGKATAEQTVPKLTKEVGAMLPACNASN</sequence>
<proteinExistence type="inferred from homology"/>
<dbReference type="InterPro" id="IPR006059">
    <property type="entry name" value="SBP"/>
</dbReference>
<reference evidence="5" key="1">
    <citation type="submission" date="2017-11" db="EMBL/GenBank/DDBJ databases">
        <authorList>
            <person name="Kuznetsova I."/>
            <person name="Sazanova A."/>
            <person name="Chirak E."/>
            <person name="Safronova V."/>
            <person name="Willems A."/>
        </authorList>
    </citation>
    <scope>NUCLEOTIDE SEQUENCE [LARGE SCALE GENOMIC DNA]</scope>
    <source>
        <strain evidence="5">CCBAU 03422</strain>
    </source>
</reference>
<evidence type="ECO:0000256" key="3">
    <source>
        <dbReference type="ARBA" id="ARBA00022764"/>
    </source>
</evidence>